<accession>A0A2T2ZV35</accession>
<dbReference type="Proteomes" id="UP000241462">
    <property type="component" value="Unassembled WGS sequence"/>
</dbReference>
<dbReference type="InParanoid" id="A0A2T2ZV35"/>
<proteinExistence type="predicted"/>
<organism evidence="1 2">
    <name type="scientific">Coniella lustricola</name>
    <dbReference type="NCBI Taxonomy" id="2025994"/>
    <lineage>
        <taxon>Eukaryota</taxon>
        <taxon>Fungi</taxon>
        <taxon>Dikarya</taxon>
        <taxon>Ascomycota</taxon>
        <taxon>Pezizomycotina</taxon>
        <taxon>Sordariomycetes</taxon>
        <taxon>Sordariomycetidae</taxon>
        <taxon>Diaporthales</taxon>
        <taxon>Schizoparmaceae</taxon>
        <taxon>Coniella</taxon>
    </lineage>
</organism>
<reference evidence="1 2" key="1">
    <citation type="journal article" date="2018" name="Mycol. Prog.">
        <title>Coniella lustricola, a new species from submerged detritus.</title>
        <authorList>
            <person name="Raudabaugh D.B."/>
            <person name="Iturriaga T."/>
            <person name="Carver A."/>
            <person name="Mondo S."/>
            <person name="Pangilinan J."/>
            <person name="Lipzen A."/>
            <person name="He G."/>
            <person name="Amirebrahimi M."/>
            <person name="Grigoriev I.V."/>
            <person name="Miller A.N."/>
        </authorList>
    </citation>
    <scope>NUCLEOTIDE SEQUENCE [LARGE SCALE GENOMIC DNA]</scope>
    <source>
        <strain evidence="1 2">B22-T-1</strain>
    </source>
</reference>
<evidence type="ECO:0000313" key="2">
    <source>
        <dbReference type="Proteomes" id="UP000241462"/>
    </source>
</evidence>
<dbReference type="EMBL" id="KZ678654">
    <property type="protein sequence ID" value="PSR77486.1"/>
    <property type="molecule type" value="Genomic_DNA"/>
</dbReference>
<name>A0A2T2ZV35_9PEZI</name>
<protein>
    <submittedName>
        <fullName evidence="1">Uncharacterized protein</fullName>
    </submittedName>
</protein>
<sequence length="169" mass="18547">MPNGISFMVYGYGQPLFALRSWLAGICTNIVMASSGPYCRQKPNLLFPSLQTATPVFGMLPFGMIPASLPEFSTCGRSGNVQTSSLYLESSVQVCTHQHLARRSSRHLNVGSPSRMPGQGSVNFLWLWPLHSNVPSFPLCHASFRSPFPLQPRGCLGINWFVLSGCSYC</sequence>
<keyword evidence="2" id="KW-1185">Reference proteome</keyword>
<evidence type="ECO:0000313" key="1">
    <source>
        <dbReference type="EMBL" id="PSR77486.1"/>
    </source>
</evidence>
<dbReference type="AlphaFoldDB" id="A0A2T2ZV35"/>
<gene>
    <name evidence="1" type="ORF">BD289DRAFT_146569</name>
</gene>